<dbReference type="CDD" id="cd00383">
    <property type="entry name" value="trans_reg_C"/>
    <property type="match status" value="1"/>
</dbReference>
<dbReference type="SMART" id="SM00448">
    <property type="entry name" value="REC"/>
    <property type="match status" value="1"/>
</dbReference>
<dbReference type="Proteomes" id="UP000066049">
    <property type="component" value="Chromosome"/>
</dbReference>
<dbReference type="SMART" id="SM00862">
    <property type="entry name" value="Trans_reg_C"/>
    <property type="match status" value="1"/>
</dbReference>
<evidence type="ECO:0000256" key="3">
    <source>
        <dbReference type="ARBA" id="ARBA00023015"/>
    </source>
</evidence>
<dbReference type="PATRIC" id="fig|199.248.peg.1388"/>
<dbReference type="GO" id="GO:0005829">
    <property type="term" value="C:cytosol"/>
    <property type="evidence" value="ECO:0007669"/>
    <property type="project" value="TreeGrafter"/>
</dbReference>
<organism evidence="10 12">
    <name type="scientific">Campylobacter concisus</name>
    <dbReference type="NCBI Taxonomy" id="199"/>
    <lineage>
        <taxon>Bacteria</taxon>
        <taxon>Pseudomonadati</taxon>
        <taxon>Campylobacterota</taxon>
        <taxon>Epsilonproteobacteria</taxon>
        <taxon>Campylobacterales</taxon>
        <taxon>Campylobacteraceae</taxon>
        <taxon>Campylobacter</taxon>
    </lineage>
</organism>
<keyword evidence="2" id="KW-0902">Two-component regulatory system</keyword>
<sequence length="222" mass="25471">MKILLLEDDLGFQESVCEFLQTLGYEVTAVSDGQEACDLIEKNFYHLFILDIKVPGVNGHEVIKYIRSLNPNAPIMITTSLVDIGDMAIGYELGCNEYLKKPFELAELKFRVAELMRKYYGTDDKNIVKINDEFSFNLNKRALFKNGKMVDLSAKEVALVECLVSHLNSYVSMEELRDLVWNDKEIEGADIRMHVLKIRNKTTSDFITSKRRIGYKIDAQEL</sequence>
<dbReference type="Proteomes" id="UP000196534">
    <property type="component" value="Unassembled WGS sequence"/>
</dbReference>
<evidence type="ECO:0000256" key="5">
    <source>
        <dbReference type="ARBA" id="ARBA00023163"/>
    </source>
</evidence>
<keyword evidence="5" id="KW-0804">Transcription</keyword>
<dbReference type="InterPro" id="IPR039420">
    <property type="entry name" value="WalR-like"/>
</dbReference>
<feature type="domain" description="Response regulatory" evidence="8">
    <location>
        <begin position="2"/>
        <end position="116"/>
    </location>
</feature>
<dbReference type="PROSITE" id="PS51755">
    <property type="entry name" value="OMPR_PHOB"/>
    <property type="match status" value="1"/>
</dbReference>
<dbReference type="PROSITE" id="PS50110">
    <property type="entry name" value="RESPONSE_REGULATORY"/>
    <property type="match status" value="1"/>
</dbReference>
<protein>
    <submittedName>
        <fullName evidence="10">Two-component system response regulator</fullName>
    </submittedName>
</protein>
<evidence type="ECO:0000256" key="6">
    <source>
        <dbReference type="PROSITE-ProRule" id="PRU00169"/>
    </source>
</evidence>
<dbReference type="InterPro" id="IPR011006">
    <property type="entry name" value="CheY-like_superfamily"/>
</dbReference>
<dbReference type="InterPro" id="IPR036388">
    <property type="entry name" value="WH-like_DNA-bd_sf"/>
</dbReference>
<evidence type="ECO:0000256" key="7">
    <source>
        <dbReference type="PROSITE-ProRule" id="PRU01091"/>
    </source>
</evidence>
<dbReference type="InterPro" id="IPR001867">
    <property type="entry name" value="OmpR/PhoB-type_DNA-bd"/>
</dbReference>
<keyword evidence="4 7" id="KW-0238">DNA-binding</keyword>
<evidence type="ECO:0000256" key="4">
    <source>
        <dbReference type="ARBA" id="ARBA00023125"/>
    </source>
</evidence>
<evidence type="ECO:0000313" key="11">
    <source>
        <dbReference type="EMBL" id="OUT17884.1"/>
    </source>
</evidence>
<name>A0A0M3V2N0_9BACT</name>
<reference evidence="12" key="1">
    <citation type="submission" date="2015-08" db="EMBL/GenBank/DDBJ databases">
        <title>Comparative genomics of the Campylobacter concisus group.</title>
        <authorList>
            <person name="Miller W.G."/>
            <person name="Yee E."/>
            <person name="Chapman M.H."/>
            <person name="Huynh S."/>
            <person name="Bono J.L."/>
            <person name="On S.L.W."/>
            <person name="St Leger J."/>
            <person name="Foster G."/>
            <person name="Parker C.T."/>
        </authorList>
    </citation>
    <scope>NUCLEOTIDE SEQUENCE [LARGE SCALE GENOMIC DNA]</scope>
    <source>
        <strain evidence="12">ATCC 33237</strain>
    </source>
</reference>
<feature type="modified residue" description="4-aspartylphosphate" evidence="6">
    <location>
        <position position="51"/>
    </location>
</feature>
<dbReference type="SUPFAM" id="SSF52172">
    <property type="entry name" value="CheY-like"/>
    <property type="match status" value="1"/>
</dbReference>
<dbReference type="PANTHER" id="PTHR48111">
    <property type="entry name" value="REGULATOR OF RPOS"/>
    <property type="match status" value="1"/>
</dbReference>
<dbReference type="GO" id="GO:0006355">
    <property type="term" value="P:regulation of DNA-templated transcription"/>
    <property type="evidence" value="ECO:0007669"/>
    <property type="project" value="InterPro"/>
</dbReference>
<keyword evidence="1 6" id="KW-0597">Phosphoprotein</keyword>
<evidence type="ECO:0000256" key="2">
    <source>
        <dbReference type="ARBA" id="ARBA00023012"/>
    </source>
</evidence>
<dbReference type="Gene3D" id="3.40.50.2300">
    <property type="match status" value="1"/>
</dbReference>
<evidence type="ECO:0000259" key="8">
    <source>
        <dbReference type="PROSITE" id="PS50110"/>
    </source>
</evidence>
<dbReference type="EMBL" id="CP012541">
    <property type="protein sequence ID" value="ALF48002.1"/>
    <property type="molecule type" value="Genomic_DNA"/>
</dbReference>
<evidence type="ECO:0000259" key="9">
    <source>
        <dbReference type="PROSITE" id="PS51755"/>
    </source>
</evidence>
<dbReference type="Pfam" id="PF00072">
    <property type="entry name" value="Response_reg"/>
    <property type="match status" value="1"/>
</dbReference>
<dbReference type="EMBL" id="NDYR01000009">
    <property type="protein sequence ID" value="OUT17884.1"/>
    <property type="molecule type" value="Genomic_DNA"/>
</dbReference>
<dbReference type="GO" id="GO:0000976">
    <property type="term" value="F:transcription cis-regulatory region binding"/>
    <property type="evidence" value="ECO:0007669"/>
    <property type="project" value="TreeGrafter"/>
</dbReference>
<evidence type="ECO:0000313" key="10">
    <source>
        <dbReference type="EMBL" id="ALF48002.1"/>
    </source>
</evidence>
<evidence type="ECO:0000313" key="12">
    <source>
        <dbReference type="Proteomes" id="UP000066049"/>
    </source>
</evidence>
<evidence type="ECO:0000313" key="13">
    <source>
        <dbReference type="Proteomes" id="UP000196534"/>
    </source>
</evidence>
<dbReference type="KEGG" id="ccoc:CCON33237_1347"/>
<dbReference type="PANTHER" id="PTHR48111:SF1">
    <property type="entry name" value="TWO-COMPONENT RESPONSE REGULATOR ORR33"/>
    <property type="match status" value="1"/>
</dbReference>
<feature type="DNA-binding region" description="OmpR/PhoB-type" evidence="7">
    <location>
        <begin position="125"/>
        <end position="219"/>
    </location>
</feature>
<dbReference type="GO" id="GO:0032993">
    <property type="term" value="C:protein-DNA complex"/>
    <property type="evidence" value="ECO:0007669"/>
    <property type="project" value="TreeGrafter"/>
</dbReference>
<reference evidence="11 13" key="3">
    <citation type="submission" date="2017-04" db="EMBL/GenBank/DDBJ databases">
        <title>Complete genome of Campylobacter concisus ATCC 33237T and draft genomes for an additional eight well characterized C. concisus strains.</title>
        <authorList>
            <person name="Cornelius A.J."/>
            <person name="Miller W.G."/>
            <person name="Lastovica A.J."/>
            <person name="On S.L."/>
            <person name="French N.P."/>
            <person name="Vandenberg O."/>
            <person name="Biggs P.J."/>
        </authorList>
    </citation>
    <scope>NUCLEOTIDE SEQUENCE [LARGE SCALE GENOMIC DNA]</scope>
    <source>
        <strain evidence="11 13">Lasto205.94</strain>
    </source>
</reference>
<feature type="domain" description="OmpR/PhoB-type" evidence="9">
    <location>
        <begin position="125"/>
        <end position="219"/>
    </location>
</feature>
<dbReference type="RefSeq" id="WP_054196949.1">
    <property type="nucleotide sequence ID" value="NZ_CABMKP010000009.1"/>
</dbReference>
<gene>
    <name evidence="11" type="ORF">B9N61_05955</name>
    <name evidence="10" type="ORF">CCON33237_1347</name>
</gene>
<keyword evidence="3" id="KW-0805">Transcription regulation</keyword>
<proteinExistence type="predicted"/>
<dbReference type="AlphaFoldDB" id="A0A0M3V2N0"/>
<accession>A0A0M3V2N0</accession>
<reference evidence="10" key="2">
    <citation type="submission" date="2016-07" db="EMBL/GenBank/DDBJ databases">
        <title>Comparative genomics of the Campylobacter concisus group.</title>
        <authorList>
            <person name="Miller W.G."/>
            <person name="Yee E."/>
            <person name="Chapman M.H."/>
            <person name="Huynh S."/>
            <person name="Bono J.L."/>
            <person name="On S.L.W."/>
            <person name="StLeger J."/>
            <person name="Foster G."/>
            <person name="Parker C.T."/>
        </authorList>
    </citation>
    <scope>NUCLEOTIDE SEQUENCE</scope>
    <source>
        <strain evidence="10">ATCC 33237</strain>
    </source>
</reference>
<dbReference type="GO" id="GO:0000156">
    <property type="term" value="F:phosphorelay response regulator activity"/>
    <property type="evidence" value="ECO:0007669"/>
    <property type="project" value="TreeGrafter"/>
</dbReference>
<dbReference type="Pfam" id="PF00486">
    <property type="entry name" value="Trans_reg_C"/>
    <property type="match status" value="1"/>
</dbReference>
<dbReference type="InterPro" id="IPR001789">
    <property type="entry name" value="Sig_transdc_resp-reg_receiver"/>
</dbReference>
<dbReference type="Gene3D" id="1.10.10.10">
    <property type="entry name" value="Winged helix-like DNA-binding domain superfamily/Winged helix DNA-binding domain"/>
    <property type="match status" value="1"/>
</dbReference>
<dbReference type="GeneID" id="28663024"/>
<evidence type="ECO:0000256" key="1">
    <source>
        <dbReference type="ARBA" id="ARBA00022553"/>
    </source>
</evidence>